<proteinExistence type="predicted"/>
<dbReference type="Pfam" id="PF00672">
    <property type="entry name" value="HAMP"/>
    <property type="match status" value="1"/>
</dbReference>
<dbReference type="InterPro" id="IPR003594">
    <property type="entry name" value="HATPase_dom"/>
</dbReference>
<evidence type="ECO:0000256" key="7">
    <source>
        <dbReference type="ARBA" id="ARBA00022777"/>
    </source>
</evidence>
<dbReference type="InterPro" id="IPR050640">
    <property type="entry name" value="Bact_2-comp_sensor_kinase"/>
</dbReference>
<keyword evidence="2" id="KW-1003">Cell membrane</keyword>
<evidence type="ECO:0000313" key="15">
    <source>
        <dbReference type="Proteomes" id="UP000093309"/>
    </source>
</evidence>
<evidence type="ECO:0000259" key="13">
    <source>
        <dbReference type="PROSITE" id="PS50885"/>
    </source>
</evidence>
<keyword evidence="4" id="KW-0808">Transferase</keyword>
<evidence type="ECO:0000256" key="3">
    <source>
        <dbReference type="ARBA" id="ARBA00022553"/>
    </source>
</evidence>
<dbReference type="Gene3D" id="3.30.565.10">
    <property type="entry name" value="Histidine kinase-like ATPase, C-terminal domain"/>
    <property type="match status" value="1"/>
</dbReference>
<evidence type="ECO:0000256" key="1">
    <source>
        <dbReference type="ARBA" id="ARBA00004651"/>
    </source>
</evidence>
<keyword evidence="7" id="KW-0418">Kinase</keyword>
<dbReference type="Pfam" id="PF06580">
    <property type="entry name" value="His_kinase"/>
    <property type="match status" value="1"/>
</dbReference>
<dbReference type="Pfam" id="PF02518">
    <property type="entry name" value="HATPase_c"/>
    <property type="match status" value="1"/>
</dbReference>
<comment type="subcellular location">
    <subcellularLocation>
        <location evidence="1">Cell membrane</location>
        <topology evidence="1">Multi-pass membrane protein</topology>
    </subcellularLocation>
</comment>
<evidence type="ECO:0000256" key="5">
    <source>
        <dbReference type="ARBA" id="ARBA00022692"/>
    </source>
</evidence>
<dbReference type="SUPFAM" id="SSF158472">
    <property type="entry name" value="HAMP domain-like"/>
    <property type="match status" value="1"/>
</dbReference>
<dbReference type="AlphaFoldDB" id="A0A1C0ZUT8"/>
<evidence type="ECO:0000256" key="4">
    <source>
        <dbReference type="ARBA" id="ARBA00022679"/>
    </source>
</evidence>
<keyword evidence="15" id="KW-1185">Reference proteome</keyword>
<evidence type="ECO:0000256" key="11">
    <source>
        <dbReference type="ARBA" id="ARBA00023136"/>
    </source>
</evidence>
<gene>
    <name evidence="14" type="ORF">A8709_28825</name>
</gene>
<sequence length="597" mass="68207">MKILRSPMKTLRGKILISLFLLIILPVVIILYRFYTSSENIVQIQLNQSNQAAVSQKANAMNDMAVRMITASSLIINDPETEKFLKEPADWSTNYNSFIKLTSLQKKMSNVKDLLLDNTTQLGLYDNRGYTNTTWSAVTAVDVQTFHQESWYQPTLERNGSPIWTVPYRIPNSSNAQDLIAMTRQINGEYTSNYGFFLISVPIPVFFYPSAELHKQQEAGVTTLLVDQNQNLLIGDQSAAALLASHALTNMHTNANGIQEVTINDHIYFVNDATVPQLGWRLIQFMNQKDFATQLSREKDKSITWVVAWFLLFAVAFILLMLRVTSPFKQLAKSMTKVGKGEFNTLVTIKGEDEIAMLGNNFNRMVLHLQDLISDLYDEQRRKQKAQFQALQAQINPHFLLNTLNSIKWMALLSGADHISEMITKLGKLLNFTMRNEQEFVTLQEELDYLQVYLSLQEIRYHDQITFTYSIPEHLLDCEVLKFTLQPAVENSIIHGNRFPLLIDLKAEEKNGHLTIVMQDNGVGMSMEMIQQVESSLNQPHAKFSGIGIRNVNERIKLHYGMQYGMQISSVQGEGVRLELVLPLKRRTTDVENIDRR</sequence>
<keyword evidence="10" id="KW-0902">Two-component regulatory system</keyword>
<accession>A0A1C0ZUT8</accession>
<evidence type="ECO:0000256" key="12">
    <source>
        <dbReference type="SAM" id="Phobius"/>
    </source>
</evidence>
<keyword evidence="9 12" id="KW-1133">Transmembrane helix</keyword>
<dbReference type="PANTHER" id="PTHR34220">
    <property type="entry name" value="SENSOR HISTIDINE KINASE YPDA"/>
    <property type="match status" value="1"/>
</dbReference>
<dbReference type="EMBL" id="LYPC01000027">
    <property type="protein sequence ID" value="OCT11871.1"/>
    <property type="molecule type" value="Genomic_DNA"/>
</dbReference>
<evidence type="ECO:0000256" key="2">
    <source>
        <dbReference type="ARBA" id="ARBA00022475"/>
    </source>
</evidence>
<dbReference type="InterPro" id="IPR003660">
    <property type="entry name" value="HAMP_dom"/>
</dbReference>
<evidence type="ECO:0000256" key="8">
    <source>
        <dbReference type="ARBA" id="ARBA00022840"/>
    </source>
</evidence>
<feature type="transmembrane region" description="Helical" evidence="12">
    <location>
        <begin position="15"/>
        <end position="35"/>
    </location>
</feature>
<protein>
    <recommendedName>
        <fullName evidence="13">HAMP domain-containing protein</fullName>
    </recommendedName>
</protein>
<evidence type="ECO:0000256" key="6">
    <source>
        <dbReference type="ARBA" id="ARBA00022741"/>
    </source>
</evidence>
<keyword evidence="5 12" id="KW-0812">Transmembrane</keyword>
<dbReference type="Gene3D" id="6.10.340.10">
    <property type="match status" value="1"/>
</dbReference>
<evidence type="ECO:0000256" key="9">
    <source>
        <dbReference type="ARBA" id="ARBA00022989"/>
    </source>
</evidence>
<feature type="transmembrane region" description="Helical" evidence="12">
    <location>
        <begin position="303"/>
        <end position="325"/>
    </location>
</feature>
<keyword evidence="11 12" id="KW-0472">Membrane</keyword>
<keyword evidence="8" id="KW-0067">ATP-binding</keyword>
<organism evidence="14 15">
    <name type="scientific">Paenibacillus pectinilyticus</name>
    <dbReference type="NCBI Taxonomy" id="512399"/>
    <lineage>
        <taxon>Bacteria</taxon>
        <taxon>Bacillati</taxon>
        <taxon>Bacillota</taxon>
        <taxon>Bacilli</taxon>
        <taxon>Bacillales</taxon>
        <taxon>Paenibacillaceae</taxon>
        <taxon>Paenibacillus</taxon>
    </lineage>
</organism>
<dbReference type="InterPro" id="IPR010559">
    <property type="entry name" value="Sig_transdc_His_kin_internal"/>
</dbReference>
<evidence type="ECO:0000256" key="10">
    <source>
        <dbReference type="ARBA" id="ARBA00023012"/>
    </source>
</evidence>
<name>A0A1C0ZUT8_9BACL</name>
<dbReference type="GO" id="GO:0005524">
    <property type="term" value="F:ATP binding"/>
    <property type="evidence" value="ECO:0007669"/>
    <property type="project" value="UniProtKB-KW"/>
</dbReference>
<dbReference type="STRING" id="512399.A8709_28825"/>
<dbReference type="GO" id="GO:0005886">
    <property type="term" value="C:plasma membrane"/>
    <property type="evidence" value="ECO:0007669"/>
    <property type="project" value="UniProtKB-SubCell"/>
</dbReference>
<dbReference type="SMART" id="SM00304">
    <property type="entry name" value="HAMP"/>
    <property type="match status" value="1"/>
</dbReference>
<evidence type="ECO:0000313" key="14">
    <source>
        <dbReference type="EMBL" id="OCT11871.1"/>
    </source>
</evidence>
<keyword evidence="6" id="KW-0547">Nucleotide-binding</keyword>
<dbReference type="SUPFAM" id="SSF55874">
    <property type="entry name" value="ATPase domain of HSP90 chaperone/DNA topoisomerase II/histidine kinase"/>
    <property type="match status" value="1"/>
</dbReference>
<feature type="domain" description="HAMP" evidence="13">
    <location>
        <begin position="322"/>
        <end position="374"/>
    </location>
</feature>
<keyword evidence="3" id="KW-0597">Phosphoprotein</keyword>
<dbReference type="CDD" id="cd06225">
    <property type="entry name" value="HAMP"/>
    <property type="match status" value="1"/>
</dbReference>
<dbReference type="PROSITE" id="PS50885">
    <property type="entry name" value="HAMP"/>
    <property type="match status" value="1"/>
</dbReference>
<reference evidence="15" key="1">
    <citation type="submission" date="2016-05" db="EMBL/GenBank/DDBJ databases">
        <title>Paenibacillus oryzae. sp. nov., isolated from the rice root.</title>
        <authorList>
            <person name="Zhang J."/>
            <person name="Zhang X."/>
        </authorList>
    </citation>
    <scope>NUCLEOTIDE SEQUENCE [LARGE SCALE GENOMIC DNA]</scope>
    <source>
        <strain evidence="15">KCTC13222</strain>
    </source>
</reference>
<dbReference type="GO" id="GO:0000155">
    <property type="term" value="F:phosphorelay sensor kinase activity"/>
    <property type="evidence" value="ECO:0007669"/>
    <property type="project" value="InterPro"/>
</dbReference>
<dbReference type="InterPro" id="IPR036890">
    <property type="entry name" value="HATPase_C_sf"/>
</dbReference>
<dbReference type="PANTHER" id="PTHR34220:SF11">
    <property type="entry name" value="SENSOR PROTEIN KINASE HPTS"/>
    <property type="match status" value="1"/>
</dbReference>
<comment type="caution">
    <text evidence="14">The sequence shown here is derived from an EMBL/GenBank/DDBJ whole genome shotgun (WGS) entry which is preliminary data.</text>
</comment>
<dbReference type="Proteomes" id="UP000093309">
    <property type="component" value="Unassembled WGS sequence"/>
</dbReference>